<protein>
    <submittedName>
        <fullName evidence="1">Uncharacterized protein</fullName>
    </submittedName>
</protein>
<proteinExistence type="predicted"/>
<feature type="non-terminal residue" evidence="1">
    <location>
        <position position="1"/>
    </location>
</feature>
<name>A0A834I671_RHYFE</name>
<keyword evidence="2" id="KW-1185">Reference proteome</keyword>
<evidence type="ECO:0000313" key="1">
    <source>
        <dbReference type="EMBL" id="KAF7274734.1"/>
    </source>
</evidence>
<sequence length="43" mass="4986">NIRHDIEEIQLQMLHDVMKNALKRAESCMANRGHHLADTICQT</sequence>
<reference evidence="1" key="1">
    <citation type="submission" date="2020-08" db="EMBL/GenBank/DDBJ databases">
        <title>Genome sequencing and assembly of the red palm weevil Rhynchophorus ferrugineus.</title>
        <authorList>
            <person name="Dias G.B."/>
            <person name="Bergman C.M."/>
            <person name="Manee M."/>
        </authorList>
    </citation>
    <scope>NUCLEOTIDE SEQUENCE</scope>
    <source>
        <strain evidence="1">AA-2017</strain>
        <tissue evidence="1">Whole larva</tissue>
    </source>
</reference>
<gene>
    <name evidence="1" type="ORF">GWI33_012594</name>
</gene>
<dbReference type="Proteomes" id="UP000625711">
    <property type="component" value="Unassembled WGS sequence"/>
</dbReference>
<organism evidence="1 2">
    <name type="scientific">Rhynchophorus ferrugineus</name>
    <name type="common">Red palm weevil</name>
    <name type="synonym">Curculio ferrugineus</name>
    <dbReference type="NCBI Taxonomy" id="354439"/>
    <lineage>
        <taxon>Eukaryota</taxon>
        <taxon>Metazoa</taxon>
        <taxon>Ecdysozoa</taxon>
        <taxon>Arthropoda</taxon>
        <taxon>Hexapoda</taxon>
        <taxon>Insecta</taxon>
        <taxon>Pterygota</taxon>
        <taxon>Neoptera</taxon>
        <taxon>Endopterygota</taxon>
        <taxon>Coleoptera</taxon>
        <taxon>Polyphaga</taxon>
        <taxon>Cucujiformia</taxon>
        <taxon>Curculionidae</taxon>
        <taxon>Dryophthorinae</taxon>
        <taxon>Rhynchophorus</taxon>
    </lineage>
</organism>
<comment type="caution">
    <text evidence="1">The sequence shown here is derived from an EMBL/GenBank/DDBJ whole genome shotgun (WGS) entry which is preliminary data.</text>
</comment>
<dbReference type="AlphaFoldDB" id="A0A834I671"/>
<dbReference type="OrthoDB" id="8194107at2759"/>
<dbReference type="EMBL" id="JAACXV010012268">
    <property type="protein sequence ID" value="KAF7274734.1"/>
    <property type="molecule type" value="Genomic_DNA"/>
</dbReference>
<evidence type="ECO:0000313" key="2">
    <source>
        <dbReference type="Proteomes" id="UP000625711"/>
    </source>
</evidence>
<accession>A0A834I671</accession>